<evidence type="ECO:0000313" key="6">
    <source>
        <dbReference type="Proteomes" id="UP000650511"/>
    </source>
</evidence>
<dbReference type="AlphaFoldDB" id="A0A8J3A624"/>
<dbReference type="SUPFAM" id="SSF53850">
    <property type="entry name" value="Periplasmic binding protein-like II"/>
    <property type="match status" value="1"/>
</dbReference>
<proteinExistence type="inferred from homology"/>
<dbReference type="InterPro" id="IPR006059">
    <property type="entry name" value="SBP"/>
</dbReference>
<evidence type="ECO:0000256" key="4">
    <source>
        <dbReference type="SAM" id="MobiDB-lite"/>
    </source>
</evidence>
<keyword evidence="6" id="KW-1185">Reference proteome</keyword>
<reference evidence="5" key="1">
    <citation type="journal article" date="2014" name="Int. J. Syst. Evol. Microbiol.">
        <title>Complete genome sequence of Corynebacterium casei LMG S-19264T (=DSM 44701T), isolated from a smear-ripened cheese.</title>
        <authorList>
            <consortium name="US DOE Joint Genome Institute (JGI-PGF)"/>
            <person name="Walter F."/>
            <person name="Albersmeier A."/>
            <person name="Kalinowski J."/>
            <person name="Ruckert C."/>
        </authorList>
    </citation>
    <scope>NUCLEOTIDE SEQUENCE</scope>
    <source>
        <strain evidence="5">CGMCC 1.14988</strain>
    </source>
</reference>
<dbReference type="PANTHER" id="PTHR30061:SF50">
    <property type="entry name" value="MALTOSE_MALTODEXTRIN-BINDING PERIPLASMIC PROTEIN"/>
    <property type="match status" value="1"/>
</dbReference>
<evidence type="ECO:0000313" key="5">
    <source>
        <dbReference type="EMBL" id="GGI03785.1"/>
    </source>
</evidence>
<dbReference type="Proteomes" id="UP000650511">
    <property type="component" value="Unassembled WGS sequence"/>
</dbReference>
<feature type="compositionally biased region" description="Acidic residues" evidence="4">
    <location>
        <begin position="19"/>
        <end position="58"/>
    </location>
</feature>
<evidence type="ECO:0000256" key="1">
    <source>
        <dbReference type="ARBA" id="ARBA00008520"/>
    </source>
</evidence>
<evidence type="ECO:0000256" key="2">
    <source>
        <dbReference type="ARBA" id="ARBA00022448"/>
    </source>
</evidence>
<dbReference type="Pfam" id="PF13416">
    <property type="entry name" value="SBP_bac_8"/>
    <property type="match status" value="1"/>
</dbReference>
<dbReference type="GO" id="GO:0042956">
    <property type="term" value="P:maltodextrin transmembrane transport"/>
    <property type="evidence" value="ECO:0007669"/>
    <property type="project" value="TreeGrafter"/>
</dbReference>
<comment type="caution">
    <text evidence="5">The sequence shown here is derived from an EMBL/GenBank/DDBJ whole genome shotgun (WGS) entry which is preliminary data.</text>
</comment>
<keyword evidence="3" id="KW-0732">Signal</keyword>
<dbReference type="GO" id="GO:0015768">
    <property type="term" value="P:maltose transport"/>
    <property type="evidence" value="ECO:0007669"/>
    <property type="project" value="TreeGrafter"/>
</dbReference>
<keyword evidence="2" id="KW-0813">Transport</keyword>
<accession>A0A8J3A624</accession>
<dbReference type="GO" id="GO:1901982">
    <property type="term" value="F:maltose binding"/>
    <property type="evidence" value="ECO:0007669"/>
    <property type="project" value="TreeGrafter"/>
</dbReference>
<dbReference type="PANTHER" id="PTHR30061">
    <property type="entry name" value="MALTOSE-BINDING PERIPLASMIC PROTEIN"/>
    <property type="match status" value="1"/>
</dbReference>
<reference evidence="5" key="2">
    <citation type="submission" date="2020-09" db="EMBL/GenBank/DDBJ databases">
        <authorList>
            <person name="Sun Q."/>
            <person name="Zhou Y."/>
        </authorList>
    </citation>
    <scope>NUCLEOTIDE SEQUENCE</scope>
    <source>
        <strain evidence="5">CGMCC 1.14988</strain>
    </source>
</reference>
<dbReference type="CDD" id="cd13586">
    <property type="entry name" value="PBP2_Maltose_binding_like"/>
    <property type="match status" value="1"/>
</dbReference>
<comment type="similarity">
    <text evidence="1">Belongs to the bacterial solute-binding protein 1 family.</text>
</comment>
<sequence length="436" mass="45795">MPAAALVLTACGNGTEEPTTTEDPAEDTAEPTTEDTEEPTDEEPAEPEPDEGAEEEGEEIARADADLVIWADDTRAPILEPLAEEFGEAEGISVAVQEVPFDQIRDLVSVQGPAGQGPDVFIGAHDWLGELAENGVVEPLDLGGAEGDYLEVATQAFSYDGTNYGLPYSIENIALVRNTELAPEAAETLEDMVEVGTSAVDAGDADLPVAWQQDPGDPFHNYWVVTGAGGYVFGQQDDGSYDAEDVGIDSEGGLRAAEIFGELAEQGVVNSDVTYDVMIDTFASGRAPFAVTGPWALPDFGDVDYVVEPLPSVDGNPAGPFVGVQGVMVSAFAENSLAATTFVLDYLGQEEVQLELYEAGGRPPALQSAFDAVSDDPDVAGFGAAGETGRPMPAIPEMGAVWTAWTDAYQNIFAGNDPEAAFEEAAEQIRNTIDAG</sequence>
<name>A0A8J3A624_9ACTN</name>
<dbReference type="Gene3D" id="3.40.190.10">
    <property type="entry name" value="Periplasmic binding protein-like II"/>
    <property type="match status" value="2"/>
</dbReference>
<dbReference type="GO" id="GO:0055052">
    <property type="term" value="C:ATP-binding cassette (ABC) transporter complex, substrate-binding subunit-containing"/>
    <property type="evidence" value="ECO:0007669"/>
    <property type="project" value="TreeGrafter"/>
</dbReference>
<feature type="region of interest" description="Disordered" evidence="4">
    <location>
        <begin position="1"/>
        <end position="59"/>
    </location>
</feature>
<organism evidence="5 6">
    <name type="scientific">Egicoccus halophilus</name>
    <dbReference type="NCBI Taxonomy" id="1670830"/>
    <lineage>
        <taxon>Bacteria</taxon>
        <taxon>Bacillati</taxon>
        <taxon>Actinomycetota</taxon>
        <taxon>Nitriliruptoria</taxon>
        <taxon>Egicoccales</taxon>
        <taxon>Egicoccaceae</taxon>
        <taxon>Egicoccus</taxon>
    </lineage>
</organism>
<evidence type="ECO:0000256" key="3">
    <source>
        <dbReference type="ARBA" id="ARBA00022729"/>
    </source>
</evidence>
<gene>
    <name evidence="5" type="ORF">GCM10011354_05780</name>
</gene>
<protein>
    <submittedName>
        <fullName evidence="5">Sugar ABC transporter substrate-binding protein</fullName>
    </submittedName>
</protein>
<dbReference type="EMBL" id="BMHA01000002">
    <property type="protein sequence ID" value="GGI03785.1"/>
    <property type="molecule type" value="Genomic_DNA"/>
</dbReference>